<sequence>MFRSKEFQRAVIPLIIVNSIFYIGLLEYFVDRRIRTIDIIFMFKNAQETKMSGIITYIQFFEYTFLYIILVFIGIAKRQRIKLFVQQLENCTQAINDINVSRKYFSLFRYQCITTVILIIMITYIVTSNVLCLSYYKLSLNYGLKLQYFYFTSNPTITMMIIDFNFVFWMRQVNCSIHYKKKFIFTGYNE</sequence>
<keyword evidence="1" id="KW-0812">Transmembrane</keyword>
<keyword evidence="3" id="KW-1185">Reference proteome</keyword>
<evidence type="ECO:0000313" key="2">
    <source>
        <dbReference type="EMBL" id="KAL2746799.1"/>
    </source>
</evidence>
<feature type="transmembrane region" description="Helical" evidence="1">
    <location>
        <begin position="148"/>
        <end position="170"/>
    </location>
</feature>
<gene>
    <name evidence="2" type="ORF">V1477_005169</name>
</gene>
<keyword evidence="1" id="KW-1133">Transmembrane helix</keyword>
<feature type="transmembrane region" description="Helical" evidence="1">
    <location>
        <begin position="112"/>
        <end position="136"/>
    </location>
</feature>
<protein>
    <submittedName>
        <fullName evidence="2">Gustatory receptor for sugar taste 43a-like</fullName>
    </submittedName>
</protein>
<proteinExistence type="predicted"/>
<reference evidence="2 3" key="1">
    <citation type="journal article" date="2024" name="Ann. Entomol. Soc. Am.">
        <title>Genomic analyses of the southern and eastern yellowjacket wasps (Hymenoptera: Vespidae) reveal evolutionary signatures of social life.</title>
        <authorList>
            <person name="Catto M.A."/>
            <person name="Caine P.B."/>
            <person name="Orr S.E."/>
            <person name="Hunt B.G."/>
            <person name="Goodisman M.A.D."/>
        </authorList>
    </citation>
    <scope>NUCLEOTIDE SEQUENCE [LARGE SCALE GENOMIC DNA]</scope>
    <source>
        <strain evidence="2">232</strain>
        <tissue evidence="2">Head and thorax</tissue>
    </source>
</reference>
<dbReference type="AlphaFoldDB" id="A0ABD2CNW0"/>
<dbReference type="EMBL" id="JAYRBN010000037">
    <property type="protein sequence ID" value="KAL2746799.1"/>
    <property type="molecule type" value="Genomic_DNA"/>
</dbReference>
<organism evidence="2 3">
    <name type="scientific">Vespula maculifrons</name>
    <name type="common">Eastern yellow jacket</name>
    <name type="synonym">Wasp</name>
    <dbReference type="NCBI Taxonomy" id="7453"/>
    <lineage>
        <taxon>Eukaryota</taxon>
        <taxon>Metazoa</taxon>
        <taxon>Ecdysozoa</taxon>
        <taxon>Arthropoda</taxon>
        <taxon>Hexapoda</taxon>
        <taxon>Insecta</taxon>
        <taxon>Pterygota</taxon>
        <taxon>Neoptera</taxon>
        <taxon>Endopterygota</taxon>
        <taxon>Hymenoptera</taxon>
        <taxon>Apocrita</taxon>
        <taxon>Aculeata</taxon>
        <taxon>Vespoidea</taxon>
        <taxon>Vespidae</taxon>
        <taxon>Vespinae</taxon>
        <taxon>Vespula</taxon>
    </lineage>
</organism>
<feature type="transmembrane region" description="Helical" evidence="1">
    <location>
        <begin position="54"/>
        <end position="76"/>
    </location>
</feature>
<comment type="caution">
    <text evidence="2">The sequence shown here is derived from an EMBL/GenBank/DDBJ whole genome shotgun (WGS) entry which is preliminary data.</text>
</comment>
<feature type="transmembrane region" description="Helical" evidence="1">
    <location>
        <begin position="12"/>
        <end position="30"/>
    </location>
</feature>
<accession>A0ABD2CNW0</accession>
<name>A0ABD2CNW0_VESMC</name>
<evidence type="ECO:0000256" key="1">
    <source>
        <dbReference type="SAM" id="Phobius"/>
    </source>
</evidence>
<evidence type="ECO:0000313" key="3">
    <source>
        <dbReference type="Proteomes" id="UP001607303"/>
    </source>
</evidence>
<dbReference type="Proteomes" id="UP001607303">
    <property type="component" value="Unassembled WGS sequence"/>
</dbReference>
<keyword evidence="1" id="KW-0472">Membrane</keyword>